<feature type="transmembrane region" description="Helical" evidence="1">
    <location>
        <begin position="21"/>
        <end position="43"/>
    </location>
</feature>
<protein>
    <submittedName>
        <fullName evidence="2">Putative iron-regulated membrane protein</fullName>
    </submittedName>
</protein>
<dbReference type="Pfam" id="PF03929">
    <property type="entry name" value="PepSY_TM"/>
    <property type="match status" value="1"/>
</dbReference>
<evidence type="ECO:0000256" key="1">
    <source>
        <dbReference type="SAM" id="Phobius"/>
    </source>
</evidence>
<evidence type="ECO:0000313" key="2">
    <source>
        <dbReference type="EMBL" id="PZX49142.1"/>
    </source>
</evidence>
<evidence type="ECO:0000313" key="3">
    <source>
        <dbReference type="Proteomes" id="UP000248882"/>
    </source>
</evidence>
<feature type="transmembrane region" description="Helical" evidence="1">
    <location>
        <begin position="165"/>
        <end position="186"/>
    </location>
</feature>
<dbReference type="PANTHER" id="PTHR34219:SF3">
    <property type="entry name" value="BLL7967 PROTEIN"/>
    <property type="match status" value="1"/>
</dbReference>
<gene>
    <name evidence="2" type="ORF">LV85_03273</name>
</gene>
<name>A0A2W7SEN6_9BACT</name>
<keyword evidence="3" id="KW-1185">Reference proteome</keyword>
<accession>A0A2W7SEN6</accession>
<dbReference type="OrthoDB" id="111691at2"/>
<dbReference type="PANTHER" id="PTHR34219">
    <property type="entry name" value="IRON-REGULATED INNER MEMBRANE PROTEIN-RELATED"/>
    <property type="match status" value="1"/>
</dbReference>
<proteinExistence type="predicted"/>
<keyword evidence="1" id="KW-1133">Transmembrane helix</keyword>
<organism evidence="2 3">
    <name type="scientific">Algoriphagus chordae</name>
    <dbReference type="NCBI Taxonomy" id="237019"/>
    <lineage>
        <taxon>Bacteria</taxon>
        <taxon>Pseudomonadati</taxon>
        <taxon>Bacteroidota</taxon>
        <taxon>Cytophagia</taxon>
        <taxon>Cytophagales</taxon>
        <taxon>Cyclobacteriaceae</taxon>
        <taxon>Algoriphagus</taxon>
    </lineage>
</organism>
<dbReference type="AlphaFoldDB" id="A0A2W7SEN6"/>
<feature type="transmembrane region" description="Helical" evidence="1">
    <location>
        <begin position="216"/>
        <end position="239"/>
    </location>
</feature>
<dbReference type="EMBL" id="QKZT01000016">
    <property type="protein sequence ID" value="PZX49142.1"/>
    <property type="molecule type" value="Genomic_DNA"/>
</dbReference>
<dbReference type="InterPro" id="IPR005625">
    <property type="entry name" value="PepSY-ass_TM"/>
</dbReference>
<sequence>MQPKKSTAWKSIRNIFDQVHLYAGLISGLVVIAVCLSGTIYVYNTEIREMMDSELYFVEEAGQRMSADELKSSLEKSTDSNVVGLMWNEEADRSVQFTMKKEGEEGRGSTYYVNPYSAEVLGNTSDRTQTAEFMGYMFSLHRWLLLDKIETPILESMGNRDLGRFINGVATLLFLLGVITGIVIWVPNKVKNWKQGLKIKWSGNWKRVNHDLHNSLAFYSLIFLFIMAATGPFWSYTWYREGWQKTWDTYQAPAPQGKTATKPKADAKPELATPIEEGALAVLSLEEIFAKTNAELPYTGNIRVTLPSKASEPISISKYRTGFFARAGSDQLKLSSADLSVTEANLFSDLPFRQQVGRSVKSLHVGDIFGQFSKFLWFVACLIATSLPITGTLIWWNKRKKKPTKKKPTKQRVAEMA</sequence>
<keyword evidence="1" id="KW-0472">Membrane</keyword>
<keyword evidence="1" id="KW-0812">Transmembrane</keyword>
<dbReference type="RefSeq" id="WP_111321343.1">
    <property type="nucleotide sequence ID" value="NZ_QKZT01000016.1"/>
</dbReference>
<dbReference type="Proteomes" id="UP000248882">
    <property type="component" value="Unassembled WGS sequence"/>
</dbReference>
<reference evidence="2 3" key="1">
    <citation type="submission" date="2018-06" db="EMBL/GenBank/DDBJ databases">
        <title>Genomic Encyclopedia of Archaeal and Bacterial Type Strains, Phase II (KMG-II): from individual species to whole genera.</title>
        <authorList>
            <person name="Goeker M."/>
        </authorList>
    </citation>
    <scope>NUCLEOTIDE SEQUENCE [LARGE SCALE GENOMIC DNA]</scope>
    <source>
        <strain evidence="2 3">DSM 19830</strain>
    </source>
</reference>
<feature type="transmembrane region" description="Helical" evidence="1">
    <location>
        <begin position="375"/>
        <end position="396"/>
    </location>
</feature>
<comment type="caution">
    <text evidence="2">The sequence shown here is derived from an EMBL/GenBank/DDBJ whole genome shotgun (WGS) entry which is preliminary data.</text>
</comment>